<accession>A0A484MJY6</accession>
<keyword evidence="3" id="KW-1185">Reference proteome</keyword>
<gene>
    <name evidence="2" type="ORF">CCAM_LOCUS30130</name>
</gene>
<name>A0A484MJY6_9ASTE</name>
<dbReference type="AlphaFoldDB" id="A0A484MJY6"/>
<evidence type="ECO:0000256" key="1">
    <source>
        <dbReference type="SAM" id="MobiDB-lite"/>
    </source>
</evidence>
<dbReference type="Proteomes" id="UP000595140">
    <property type="component" value="Unassembled WGS sequence"/>
</dbReference>
<protein>
    <submittedName>
        <fullName evidence="2">Uncharacterized protein</fullName>
    </submittedName>
</protein>
<dbReference type="EMBL" id="OOIL02003548">
    <property type="protein sequence ID" value="VFQ88354.1"/>
    <property type="molecule type" value="Genomic_DNA"/>
</dbReference>
<evidence type="ECO:0000313" key="3">
    <source>
        <dbReference type="Proteomes" id="UP000595140"/>
    </source>
</evidence>
<reference evidence="2 3" key="1">
    <citation type="submission" date="2018-04" db="EMBL/GenBank/DDBJ databases">
        <authorList>
            <person name="Vogel A."/>
        </authorList>
    </citation>
    <scope>NUCLEOTIDE SEQUENCE [LARGE SCALE GENOMIC DNA]</scope>
</reference>
<organism evidence="2 3">
    <name type="scientific">Cuscuta campestris</name>
    <dbReference type="NCBI Taxonomy" id="132261"/>
    <lineage>
        <taxon>Eukaryota</taxon>
        <taxon>Viridiplantae</taxon>
        <taxon>Streptophyta</taxon>
        <taxon>Embryophyta</taxon>
        <taxon>Tracheophyta</taxon>
        <taxon>Spermatophyta</taxon>
        <taxon>Magnoliopsida</taxon>
        <taxon>eudicotyledons</taxon>
        <taxon>Gunneridae</taxon>
        <taxon>Pentapetalae</taxon>
        <taxon>asterids</taxon>
        <taxon>lamiids</taxon>
        <taxon>Solanales</taxon>
        <taxon>Convolvulaceae</taxon>
        <taxon>Cuscuteae</taxon>
        <taxon>Cuscuta</taxon>
        <taxon>Cuscuta subgen. Grammica</taxon>
        <taxon>Cuscuta sect. Cleistogrammica</taxon>
    </lineage>
</organism>
<feature type="region of interest" description="Disordered" evidence="1">
    <location>
        <begin position="54"/>
        <end position="80"/>
    </location>
</feature>
<proteinExistence type="predicted"/>
<sequence>MVVFFWFGEALEYWTDLTSQKSKRRTGGLHRRTAFARKQLSANFGRLHRWTALAGKQRSADEGNRTGGRTSGDGSPRAIS</sequence>
<evidence type="ECO:0000313" key="2">
    <source>
        <dbReference type="EMBL" id="VFQ88354.1"/>
    </source>
</evidence>